<keyword evidence="2" id="KW-0812">Transmembrane</keyword>
<feature type="transmembrane region" description="Helical" evidence="2">
    <location>
        <begin position="317"/>
        <end position="341"/>
    </location>
</feature>
<organism evidence="3 4">
    <name type="scientific">Coprinopsis marcescibilis</name>
    <name type="common">Agaric fungus</name>
    <name type="synonym">Psathyrella marcescibilis</name>
    <dbReference type="NCBI Taxonomy" id="230819"/>
    <lineage>
        <taxon>Eukaryota</taxon>
        <taxon>Fungi</taxon>
        <taxon>Dikarya</taxon>
        <taxon>Basidiomycota</taxon>
        <taxon>Agaricomycotina</taxon>
        <taxon>Agaricomycetes</taxon>
        <taxon>Agaricomycetidae</taxon>
        <taxon>Agaricales</taxon>
        <taxon>Agaricineae</taxon>
        <taxon>Psathyrellaceae</taxon>
        <taxon>Coprinopsis</taxon>
    </lineage>
</organism>
<gene>
    <name evidence="3" type="ORF">FA15DRAFT_153206</name>
</gene>
<dbReference type="Proteomes" id="UP000307440">
    <property type="component" value="Unassembled WGS sequence"/>
</dbReference>
<name>A0A5C3KJC4_COPMA</name>
<keyword evidence="2" id="KW-1133">Transmembrane helix</keyword>
<sequence>MSELRRSVVIDDTDPRISYSDGWTRASGATNNHNGNGNFGAVYQNTLHTTTVSGANMSFTFTGSSAQILGTNDPIEVSPGVFDPDIVCTVDGTIVPKRDPFEFRENNWLFCGFDRLSDGEHTIRLQVITQGRPFWFDRITYRPIDVVENETVMINQDDSDINYTGEWGSLGNVAHHTGTIGGGFVFPFFGTRVTLVSMLPVELSRTPGQAVYTIDEGEAIPFTVAAPTGGTSEYVHTTFETTTLPQARHMLKVTYLGPGGRAPLVLDHILVENGSNRRDLQPPVLGDVANGSGSDTVGGPTATPTSKLPSGTEGPPVGVITGGILGGLALILLMGLCLCYIRRRAGSSTKQNGLENAASTATVATGPVFFHSPLDSGKNTLPDMHPLGLNFQTGTSPSPFGGYTNSTNSDWPLPSFLIQPTSSPDNPSFVVTASNSTLAGKSKYGDESNPRRSVPPPYAPS</sequence>
<evidence type="ECO:0000313" key="3">
    <source>
        <dbReference type="EMBL" id="TFK19953.1"/>
    </source>
</evidence>
<feature type="compositionally biased region" description="Polar residues" evidence="1">
    <location>
        <begin position="418"/>
        <end position="439"/>
    </location>
</feature>
<dbReference type="Gene3D" id="2.60.120.260">
    <property type="entry name" value="Galactose-binding domain-like"/>
    <property type="match status" value="2"/>
</dbReference>
<proteinExistence type="predicted"/>
<feature type="region of interest" description="Disordered" evidence="1">
    <location>
        <begin position="414"/>
        <end position="461"/>
    </location>
</feature>
<keyword evidence="2" id="KW-0472">Membrane</keyword>
<evidence type="ECO:0000313" key="4">
    <source>
        <dbReference type="Proteomes" id="UP000307440"/>
    </source>
</evidence>
<evidence type="ECO:0000256" key="2">
    <source>
        <dbReference type="SAM" id="Phobius"/>
    </source>
</evidence>
<dbReference type="AlphaFoldDB" id="A0A5C3KJC4"/>
<dbReference type="STRING" id="230819.A0A5C3KJC4"/>
<evidence type="ECO:0008006" key="5">
    <source>
        <dbReference type="Google" id="ProtNLM"/>
    </source>
</evidence>
<accession>A0A5C3KJC4</accession>
<evidence type="ECO:0000256" key="1">
    <source>
        <dbReference type="SAM" id="MobiDB-lite"/>
    </source>
</evidence>
<dbReference type="OrthoDB" id="3052647at2759"/>
<protein>
    <recommendedName>
        <fullName evidence="5">Transmembrane protein</fullName>
    </recommendedName>
</protein>
<keyword evidence="4" id="KW-1185">Reference proteome</keyword>
<dbReference type="EMBL" id="ML210318">
    <property type="protein sequence ID" value="TFK19953.1"/>
    <property type="molecule type" value="Genomic_DNA"/>
</dbReference>
<feature type="region of interest" description="Disordered" evidence="1">
    <location>
        <begin position="277"/>
        <end position="314"/>
    </location>
</feature>
<reference evidence="3 4" key="1">
    <citation type="journal article" date="2019" name="Nat. Ecol. Evol.">
        <title>Megaphylogeny resolves global patterns of mushroom evolution.</title>
        <authorList>
            <person name="Varga T."/>
            <person name="Krizsan K."/>
            <person name="Foldi C."/>
            <person name="Dima B."/>
            <person name="Sanchez-Garcia M."/>
            <person name="Sanchez-Ramirez S."/>
            <person name="Szollosi G.J."/>
            <person name="Szarkandi J.G."/>
            <person name="Papp V."/>
            <person name="Albert L."/>
            <person name="Andreopoulos W."/>
            <person name="Angelini C."/>
            <person name="Antonin V."/>
            <person name="Barry K.W."/>
            <person name="Bougher N.L."/>
            <person name="Buchanan P."/>
            <person name="Buyck B."/>
            <person name="Bense V."/>
            <person name="Catcheside P."/>
            <person name="Chovatia M."/>
            <person name="Cooper J."/>
            <person name="Damon W."/>
            <person name="Desjardin D."/>
            <person name="Finy P."/>
            <person name="Geml J."/>
            <person name="Haridas S."/>
            <person name="Hughes K."/>
            <person name="Justo A."/>
            <person name="Karasinski D."/>
            <person name="Kautmanova I."/>
            <person name="Kiss B."/>
            <person name="Kocsube S."/>
            <person name="Kotiranta H."/>
            <person name="LaButti K.M."/>
            <person name="Lechner B.E."/>
            <person name="Liimatainen K."/>
            <person name="Lipzen A."/>
            <person name="Lukacs Z."/>
            <person name="Mihaltcheva S."/>
            <person name="Morgado L.N."/>
            <person name="Niskanen T."/>
            <person name="Noordeloos M.E."/>
            <person name="Ohm R.A."/>
            <person name="Ortiz-Santana B."/>
            <person name="Ovrebo C."/>
            <person name="Racz N."/>
            <person name="Riley R."/>
            <person name="Savchenko A."/>
            <person name="Shiryaev A."/>
            <person name="Soop K."/>
            <person name="Spirin V."/>
            <person name="Szebenyi C."/>
            <person name="Tomsovsky M."/>
            <person name="Tulloss R.E."/>
            <person name="Uehling J."/>
            <person name="Grigoriev I.V."/>
            <person name="Vagvolgyi C."/>
            <person name="Papp T."/>
            <person name="Martin F.M."/>
            <person name="Miettinen O."/>
            <person name="Hibbett D.S."/>
            <person name="Nagy L.G."/>
        </authorList>
    </citation>
    <scope>NUCLEOTIDE SEQUENCE [LARGE SCALE GENOMIC DNA]</scope>
    <source>
        <strain evidence="3 4">CBS 121175</strain>
    </source>
</reference>